<keyword evidence="1 3" id="KW-0963">Cytoplasm</keyword>
<comment type="caution">
    <text evidence="7">The sequence shown here is derived from an EMBL/GenBank/DDBJ whole genome shotgun (WGS) entry which is preliminary data.</text>
</comment>
<dbReference type="GO" id="GO:0006412">
    <property type="term" value="P:translation"/>
    <property type="evidence" value="ECO:0007669"/>
    <property type="project" value="TreeGrafter"/>
</dbReference>
<comment type="similarity">
    <text evidence="3">Belongs to the RimP family.</text>
</comment>
<dbReference type="SUPFAM" id="SSF75420">
    <property type="entry name" value="YhbC-like, N-terminal domain"/>
    <property type="match status" value="1"/>
</dbReference>
<dbReference type="InterPro" id="IPR035956">
    <property type="entry name" value="RimP_N_sf"/>
</dbReference>
<dbReference type="InterPro" id="IPR028989">
    <property type="entry name" value="RimP_N"/>
</dbReference>
<feature type="region of interest" description="Disordered" evidence="4">
    <location>
        <begin position="148"/>
        <end position="180"/>
    </location>
</feature>
<name>A0A948RVT7_UNCEI</name>
<dbReference type="InterPro" id="IPR028998">
    <property type="entry name" value="RimP_C"/>
</dbReference>
<dbReference type="InterPro" id="IPR003728">
    <property type="entry name" value="Ribosome_maturation_RimP"/>
</dbReference>
<evidence type="ECO:0000259" key="5">
    <source>
        <dbReference type="Pfam" id="PF02576"/>
    </source>
</evidence>
<dbReference type="SUPFAM" id="SSF74942">
    <property type="entry name" value="YhbC-like, C-terminal domain"/>
    <property type="match status" value="1"/>
</dbReference>
<dbReference type="CDD" id="cd01734">
    <property type="entry name" value="YlxS_C"/>
    <property type="match status" value="1"/>
</dbReference>
<feature type="compositionally biased region" description="Polar residues" evidence="4">
    <location>
        <begin position="166"/>
        <end position="180"/>
    </location>
</feature>
<evidence type="ECO:0000256" key="3">
    <source>
        <dbReference type="HAMAP-Rule" id="MF_01077"/>
    </source>
</evidence>
<dbReference type="Gene3D" id="2.30.30.180">
    <property type="entry name" value="Ribosome maturation factor RimP, C-terminal domain"/>
    <property type="match status" value="1"/>
</dbReference>
<comment type="subcellular location">
    <subcellularLocation>
        <location evidence="3">Cytoplasm</location>
    </subcellularLocation>
</comment>
<keyword evidence="2 3" id="KW-0690">Ribosome biogenesis</keyword>
<dbReference type="Proteomes" id="UP000777784">
    <property type="component" value="Unassembled WGS sequence"/>
</dbReference>
<gene>
    <name evidence="3" type="primary">rimP</name>
    <name evidence="7" type="ORF">KJ970_06760</name>
</gene>
<feature type="domain" description="Ribosome maturation factor RimP C-terminal" evidence="6">
    <location>
        <begin position="85"/>
        <end position="149"/>
    </location>
</feature>
<dbReference type="Gene3D" id="3.30.300.70">
    <property type="entry name" value="RimP-like superfamily, N-terminal"/>
    <property type="match status" value="1"/>
</dbReference>
<comment type="function">
    <text evidence="3">Required for maturation of 30S ribosomal subunits.</text>
</comment>
<feature type="compositionally biased region" description="Basic and acidic residues" evidence="4">
    <location>
        <begin position="148"/>
        <end position="158"/>
    </location>
</feature>
<accession>A0A948RVT7</accession>
<evidence type="ECO:0000256" key="2">
    <source>
        <dbReference type="ARBA" id="ARBA00022517"/>
    </source>
</evidence>
<dbReference type="Pfam" id="PF02576">
    <property type="entry name" value="RimP_N"/>
    <property type="match status" value="1"/>
</dbReference>
<dbReference type="InterPro" id="IPR036847">
    <property type="entry name" value="RimP_C_sf"/>
</dbReference>
<dbReference type="Pfam" id="PF17384">
    <property type="entry name" value="DUF150_C"/>
    <property type="match status" value="1"/>
</dbReference>
<dbReference type="PANTHER" id="PTHR33867">
    <property type="entry name" value="RIBOSOME MATURATION FACTOR RIMP"/>
    <property type="match status" value="1"/>
</dbReference>
<reference evidence="7" key="1">
    <citation type="submission" date="2021-05" db="EMBL/GenBank/DDBJ databases">
        <title>Energy efficiency and biological interactions define the core microbiome of deep oligotrophic groundwater.</title>
        <authorList>
            <person name="Mehrshad M."/>
            <person name="Lopez-Fernandez M."/>
            <person name="Bell E."/>
            <person name="Bernier-Latmani R."/>
            <person name="Bertilsson S."/>
            <person name="Dopson M."/>
        </authorList>
    </citation>
    <scope>NUCLEOTIDE SEQUENCE</scope>
    <source>
        <strain evidence="7">Modern_marine.mb.64</strain>
    </source>
</reference>
<dbReference type="AlphaFoldDB" id="A0A948RVT7"/>
<proteinExistence type="inferred from homology"/>
<evidence type="ECO:0000256" key="1">
    <source>
        <dbReference type="ARBA" id="ARBA00022490"/>
    </source>
</evidence>
<sequence length="180" mass="20830">MTSQELERLARPLLEELGFELVQATASRTRFRHSFRIYADKDEGIALKDCAFLSRTISQVLDQDPILAGAYSIEVSSPGMQRPVRTLEHYLRFRGEKVHIMLKSPRDGGRRRWKGQIIDVEDQMIRISLGDDKEERFRLEEIQEAHLELDPWKRKDPEENVGVNDTGLTPKNGNKNGKER</sequence>
<feature type="domain" description="Ribosome maturation factor RimP N-terminal" evidence="5">
    <location>
        <begin position="10"/>
        <end position="80"/>
    </location>
</feature>
<organism evidence="7 8">
    <name type="scientific">Eiseniibacteriota bacterium</name>
    <dbReference type="NCBI Taxonomy" id="2212470"/>
    <lineage>
        <taxon>Bacteria</taxon>
        <taxon>Candidatus Eiseniibacteriota</taxon>
    </lineage>
</organism>
<evidence type="ECO:0000313" key="8">
    <source>
        <dbReference type="Proteomes" id="UP000777784"/>
    </source>
</evidence>
<dbReference type="GO" id="GO:0000028">
    <property type="term" value="P:ribosomal small subunit assembly"/>
    <property type="evidence" value="ECO:0007669"/>
    <property type="project" value="TreeGrafter"/>
</dbReference>
<dbReference type="EMBL" id="JAHJDP010000032">
    <property type="protein sequence ID" value="MBU2690614.1"/>
    <property type="molecule type" value="Genomic_DNA"/>
</dbReference>
<dbReference type="PANTHER" id="PTHR33867:SF1">
    <property type="entry name" value="RIBOSOME MATURATION FACTOR RIMP"/>
    <property type="match status" value="1"/>
</dbReference>
<dbReference type="HAMAP" id="MF_01077">
    <property type="entry name" value="RimP"/>
    <property type="match status" value="1"/>
</dbReference>
<protein>
    <recommendedName>
        <fullName evidence="3">Ribosome maturation factor RimP</fullName>
    </recommendedName>
</protein>
<dbReference type="GO" id="GO:0005829">
    <property type="term" value="C:cytosol"/>
    <property type="evidence" value="ECO:0007669"/>
    <property type="project" value="TreeGrafter"/>
</dbReference>
<evidence type="ECO:0000256" key="4">
    <source>
        <dbReference type="SAM" id="MobiDB-lite"/>
    </source>
</evidence>
<evidence type="ECO:0000313" key="7">
    <source>
        <dbReference type="EMBL" id="MBU2690614.1"/>
    </source>
</evidence>
<evidence type="ECO:0000259" key="6">
    <source>
        <dbReference type="Pfam" id="PF17384"/>
    </source>
</evidence>